<dbReference type="KEGG" id="sliu:111352141"/>
<protein>
    <submittedName>
        <fullName evidence="3">Uncharacterized protein LOC111352141 isoform X1</fullName>
    </submittedName>
</protein>
<dbReference type="Gene3D" id="3.90.1200.10">
    <property type="match status" value="1"/>
</dbReference>
<dbReference type="PANTHER" id="PTHR11012:SF8">
    <property type="entry name" value="JUVENILE HORMONE-INDUCIBLE PROTEIN 26"/>
    <property type="match status" value="1"/>
</dbReference>
<dbReference type="InterPro" id="IPR004119">
    <property type="entry name" value="EcKL"/>
</dbReference>
<organism evidence="2 3">
    <name type="scientific">Spodoptera litura</name>
    <name type="common">Asian cotton leafworm</name>
    <dbReference type="NCBI Taxonomy" id="69820"/>
    <lineage>
        <taxon>Eukaryota</taxon>
        <taxon>Metazoa</taxon>
        <taxon>Ecdysozoa</taxon>
        <taxon>Arthropoda</taxon>
        <taxon>Hexapoda</taxon>
        <taxon>Insecta</taxon>
        <taxon>Pterygota</taxon>
        <taxon>Neoptera</taxon>
        <taxon>Endopterygota</taxon>
        <taxon>Lepidoptera</taxon>
        <taxon>Glossata</taxon>
        <taxon>Ditrysia</taxon>
        <taxon>Noctuoidea</taxon>
        <taxon>Noctuidae</taxon>
        <taxon>Amphipyrinae</taxon>
        <taxon>Spodoptera</taxon>
    </lineage>
</organism>
<evidence type="ECO:0000259" key="1">
    <source>
        <dbReference type="SMART" id="SM00587"/>
    </source>
</evidence>
<dbReference type="SUPFAM" id="SSF56112">
    <property type="entry name" value="Protein kinase-like (PK-like)"/>
    <property type="match status" value="1"/>
</dbReference>
<dbReference type="AlphaFoldDB" id="A0A9J7IR67"/>
<dbReference type="Proteomes" id="UP000301870">
    <property type="component" value="Chromosome 1"/>
</dbReference>
<dbReference type="InterPro" id="IPR011009">
    <property type="entry name" value="Kinase-like_dom_sf"/>
</dbReference>
<dbReference type="SMART" id="SM00587">
    <property type="entry name" value="CHK"/>
    <property type="match status" value="1"/>
</dbReference>
<sequence length="402" mass="46254">MSSARSDVQLHCMMADSQQLRDCLNKVAKEQKYVNPEITIEEISSGGANYTSKLFTAVVSEAGKEDLHLFAKVAVFSESMRVNLPNLFLVEQYMYTELVKWYETIERESGVPEEDRLIFCKFYGLDATLYKEIMVLENLLPQGYGPHDRFHSIDWPYAAAAVRDLAKMHALSFAFAKKHPEEFEKALKNITLDWPAEIMDTIIRQPFSTAVKVVNPEHKEAFVKFMDEALKTPYFDILKPVNSKVAIIHRDYRGNNLLHRRRDDGTVDIKIVDLQTLQGGSPVTDLIYFIFTGSDEKFRAQYFDKLLDHYYTELSAAMKRLQLNPDEVFSRADFDYEMKEKLPFGLTLAVFTLPVITVEMENAPQVDESLDISKFNVEKTSDLYAERLNGVVNDYVKWGILK</sequence>
<gene>
    <name evidence="3" type="primary">LOC111352141</name>
</gene>
<feature type="domain" description="CHK kinase-like" evidence="1">
    <location>
        <begin position="134"/>
        <end position="320"/>
    </location>
</feature>
<evidence type="ECO:0000313" key="2">
    <source>
        <dbReference type="Proteomes" id="UP000301870"/>
    </source>
</evidence>
<proteinExistence type="predicted"/>
<reference evidence="3" key="1">
    <citation type="submission" date="2025-08" db="UniProtKB">
        <authorList>
            <consortium name="RefSeq"/>
        </authorList>
    </citation>
    <scope>IDENTIFICATION</scope>
    <source>
        <strain evidence="3">Ishihara</strain>
        <tissue evidence="3">Whole body</tissue>
    </source>
</reference>
<name>A0A9J7IR67_SPOLT</name>
<dbReference type="InterPro" id="IPR015897">
    <property type="entry name" value="CHK_kinase-like"/>
</dbReference>
<dbReference type="PANTHER" id="PTHR11012">
    <property type="entry name" value="PROTEIN KINASE-LIKE DOMAIN-CONTAINING"/>
    <property type="match status" value="1"/>
</dbReference>
<keyword evidence="2" id="KW-1185">Reference proteome</keyword>
<dbReference type="Pfam" id="PF02958">
    <property type="entry name" value="EcKL"/>
    <property type="match status" value="1"/>
</dbReference>
<dbReference type="OrthoDB" id="191037at2759"/>
<accession>A0A9J7IR67</accession>
<dbReference type="GeneID" id="111352141"/>
<dbReference type="RefSeq" id="XP_022820310.1">
    <property type="nucleotide sequence ID" value="XM_022964542.1"/>
</dbReference>
<evidence type="ECO:0000313" key="3">
    <source>
        <dbReference type="RefSeq" id="XP_022820310.1"/>
    </source>
</evidence>